<dbReference type="AlphaFoldDB" id="A0A1C6RSG9"/>
<proteinExistence type="predicted"/>
<dbReference type="RefSeq" id="WP_176731638.1">
    <property type="nucleotide sequence ID" value="NZ_FMHV01000002.1"/>
</dbReference>
<evidence type="ECO:0000256" key="1">
    <source>
        <dbReference type="SAM" id="MobiDB-lite"/>
    </source>
</evidence>
<gene>
    <name evidence="3" type="ORF">GA0070624_1889</name>
</gene>
<evidence type="ECO:0008006" key="5">
    <source>
        <dbReference type="Google" id="ProtNLM"/>
    </source>
</evidence>
<dbReference type="Proteomes" id="UP000199413">
    <property type="component" value="Unassembled WGS sequence"/>
</dbReference>
<feature type="region of interest" description="Disordered" evidence="1">
    <location>
        <begin position="46"/>
        <end position="86"/>
    </location>
</feature>
<feature type="signal peptide" evidence="2">
    <location>
        <begin position="1"/>
        <end position="30"/>
    </location>
</feature>
<protein>
    <recommendedName>
        <fullName evidence="5">Adenylate cyclase</fullName>
    </recommendedName>
</protein>
<evidence type="ECO:0000313" key="4">
    <source>
        <dbReference type="Proteomes" id="UP000199413"/>
    </source>
</evidence>
<keyword evidence="2" id="KW-0732">Signal</keyword>
<accession>A0A1C6RSG9</accession>
<sequence>MRTVARAALVFASGAVLAVGLGATGGSAFAASKTGQPNVECEDFAMRPGKSASAPGSPFNENGHAGTVYAGEQRQNSKNPKSVSQYDVACRQVSQ</sequence>
<evidence type="ECO:0000313" key="3">
    <source>
        <dbReference type="EMBL" id="SCL19982.1"/>
    </source>
</evidence>
<reference evidence="4" key="1">
    <citation type="submission" date="2016-06" db="EMBL/GenBank/DDBJ databases">
        <authorList>
            <person name="Varghese N."/>
            <person name="Submissions Spin"/>
        </authorList>
    </citation>
    <scope>NUCLEOTIDE SEQUENCE [LARGE SCALE GENOMIC DNA]</scope>
    <source>
        <strain evidence="4">DSM 45431</strain>
    </source>
</reference>
<feature type="chain" id="PRO_5008745053" description="Adenylate cyclase" evidence="2">
    <location>
        <begin position="31"/>
        <end position="95"/>
    </location>
</feature>
<feature type="compositionally biased region" description="Polar residues" evidence="1">
    <location>
        <begin position="73"/>
        <end position="85"/>
    </location>
</feature>
<evidence type="ECO:0000256" key="2">
    <source>
        <dbReference type="SAM" id="SignalP"/>
    </source>
</evidence>
<dbReference type="EMBL" id="FMHV01000002">
    <property type="protein sequence ID" value="SCL19982.1"/>
    <property type="molecule type" value="Genomic_DNA"/>
</dbReference>
<keyword evidence="4" id="KW-1185">Reference proteome</keyword>
<name>A0A1C6RSG9_9ACTN</name>
<organism evidence="3 4">
    <name type="scientific">Micromonospora rhizosphaerae</name>
    <dbReference type="NCBI Taxonomy" id="568872"/>
    <lineage>
        <taxon>Bacteria</taxon>
        <taxon>Bacillati</taxon>
        <taxon>Actinomycetota</taxon>
        <taxon>Actinomycetes</taxon>
        <taxon>Micromonosporales</taxon>
        <taxon>Micromonosporaceae</taxon>
        <taxon>Micromonospora</taxon>
    </lineage>
</organism>